<proteinExistence type="inferred from homology"/>
<evidence type="ECO:0000313" key="4">
    <source>
        <dbReference type="Proteomes" id="UP000679575"/>
    </source>
</evidence>
<dbReference type="Gene3D" id="2.40.160.180">
    <property type="entry name" value="Carbohydrate-selective porin OprB"/>
    <property type="match status" value="1"/>
</dbReference>
<feature type="chain" id="PRO_5044992003" evidence="2">
    <location>
        <begin position="22"/>
        <end position="431"/>
    </location>
</feature>
<dbReference type="Pfam" id="PF04966">
    <property type="entry name" value="OprB"/>
    <property type="match status" value="1"/>
</dbReference>
<dbReference type="InterPro" id="IPR052932">
    <property type="entry name" value="OprB_Porin"/>
</dbReference>
<evidence type="ECO:0000256" key="2">
    <source>
        <dbReference type="RuleBase" id="RU363072"/>
    </source>
</evidence>
<accession>A0ABX7YTL8</accession>
<protein>
    <submittedName>
        <fullName evidence="3">Carbohydrate porin</fullName>
    </submittedName>
</protein>
<dbReference type="PANTHER" id="PTHR37944">
    <property type="entry name" value="PORIN B"/>
    <property type="match status" value="1"/>
</dbReference>
<reference evidence="3 4" key="1">
    <citation type="submission" date="2021-04" db="EMBL/GenBank/DDBJ databases">
        <title>Novel species identification of genus Shewanella.</title>
        <authorList>
            <person name="Liu G."/>
        </authorList>
    </citation>
    <scope>NUCLEOTIDE SEQUENCE [LARGE SCALE GENOMIC DNA]</scope>
    <source>
        <strain evidence="3 4">FJAT-54481</strain>
    </source>
</reference>
<organism evidence="3 4">
    <name type="scientific">Shewanella yunxiaonensis</name>
    <dbReference type="NCBI Taxonomy" id="2829809"/>
    <lineage>
        <taxon>Bacteria</taxon>
        <taxon>Pseudomonadati</taxon>
        <taxon>Pseudomonadota</taxon>
        <taxon>Gammaproteobacteria</taxon>
        <taxon>Alteromonadales</taxon>
        <taxon>Shewanellaceae</taxon>
        <taxon>Shewanella</taxon>
    </lineage>
</organism>
<feature type="signal peptide" evidence="2">
    <location>
        <begin position="1"/>
        <end position="21"/>
    </location>
</feature>
<dbReference type="PANTHER" id="PTHR37944:SF1">
    <property type="entry name" value="PORIN B"/>
    <property type="match status" value="1"/>
</dbReference>
<gene>
    <name evidence="3" type="ORF">KDN34_15250</name>
</gene>
<keyword evidence="4" id="KW-1185">Reference proteome</keyword>
<dbReference type="Proteomes" id="UP000679575">
    <property type="component" value="Chromosome"/>
</dbReference>
<dbReference type="InterPro" id="IPR038673">
    <property type="entry name" value="OprB_sf"/>
</dbReference>
<comment type="similarity">
    <text evidence="1 2">Belongs to the OprB family.</text>
</comment>
<dbReference type="InterPro" id="IPR007049">
    <property type="entry name" value="Carb-sel_porin_OprB"/>
</dbReference>
<sequence length="431" mass="47996">MRSIYFLPFLLSTLCGFPALGASYHASDFMLGDWAGARTQLHDDGVDLNLVYTNESGTNLSGGDKHAFAFADEFKAGAAFNLAKLINLEGGHFYFAMSMRGGDADNLNTQAGLGELHQSLEIYGRGRVTRLSEMRYQQFFFNGDLELNLGRMNLGSQFGGRECDFMNLNFCSTQFNKQSPTAYNWPISQWAVTLKAKVSDQWAIKTGVIQHNPSFLKTSQGMNFGNPAGTQGMVLPIELQWSPVVNTFTGNYRLGYWYDSAEQADLILDDNNNYRVVSGDSARMHSSIDGEYLIIDQQITSFDDNPARGISLNLYADRGDKHTTKIDKQLNIGMDINGPFASRPKDKWAVAYGYLHVNNRLSEAVQAYNELPTTTTGMPLLSSEHTLAMLYKVQLLPYLSVQPELQYIYRPGANSDNSNALVAALKIRCNF</sequence>
<dbReference type="RefSeq" id="WP_212594557.1">
    <property type="nucleotide sequence ID" value="NZ_CP073587.1"/>
</dbReference>
<keyword evidence="2" id="KW-0732">Signal</keyword>
<evidence type="ECO:0000313" key="3">
    <source>
        <dbReference type="EMBL" id="QUN05526.1"/>
    </source>
</evidence>
<dbReference type="EMBL" id="CP073587">
    <property type="protein sequence ID" value="QUN05526.1"/>
    <property type="molecule type" value="Genomic_DNA"/>
</dbReference>
<evidence type="ECO:0000256" key="1">
    <source>
        <dbReference type="ARBA" id="ARBA00008769"/>
    </source>
</evidence>
<name>A0ABX7YTL8_9GAMM</name>